<organism evidence="1 2">
    <name type="scientific">Romanomermis culicivorax</name>
    <name type="common">Nematode worm</name>
    <dbReference type="NCBI Taxonomy" id="13658"/>
    <lineage>
        <taxon>Eukaryota</taxon>
        <taxon>Metazoa</taxon>
        <taxon>Ecdysozoa</taxon>
        <taxon>Nematoda</taxon>
        <taxon>Enoplea</taxon>
        <taxon>Dorylaimia</taxon>
        <taxon>Mermithida</taxon>
        <taxon>Mermithoidea</taxon>
        <taxon>Mermithidae</taxon>
        <taxon>Romanomermis</taxon>
    </lineage>
</organism>
<protein>
    <submittedName>
        <fullName evidence="2">Uncharacterized protein</fullName>
    </submittedName>
</protein>
<evidence type="ECO:0000313" key="2">
    <source>
        <dbReference type="WBParaSite" id="nRc.2.0.1.t05731-RA"/>
    </source>
</evidence>
<dbReference type="WBParaSite" id="nRc.2.0.1.t05731-RA">
    <property type="protein sequence ID" value="nRc.2.0.1.t05731-RA"/>
    <property type="gene ID" value="nRc.2.0.1.g05731"/>
</dbReference>
<proteinExistence type="predicted"/>
<sequence>MEIECNMIIAASFGTVRPGGAPQSSPSASICSTATQPFQPLQAPPMSTGVWMPVRCTLPGLPIVQPIPQYRPRTPPINCQQCVMDVQHQEEIRLLELVRSRWKLVQYEKINRSECFEFAAQFRLHMSFSYVQRVGQCRNTGAEDGSSRKMTHEFCEIAAAV</sequence>
<evidence type="ECO:0000313" key="1">
    <source>
        <dbReference type="Proteomes" id="UP000887565"/>
    </source>
</evidence>
<accession>A0A915HWM8</accession>
<keyword evidence="1" id="KW-1185">Reference proteome</keyword>
<reference evidence="2" key="1">
    <citation type="submission" date="2022-11" db="UniProtKB">
        <authorList>
            <consortium name="WormBaseParasite"/>
        </authorList>
    </citation>
    <scope>IDENTIFICATION</scope>
</reference>
<dbReference type="AlphaFoldDB" id="A0A915HWM8"/>
<name>A0A915HWM8_ROMCU</name>
<dbReference type="Proteomes" id="UP000887565">
    <property type="component" value="Unplaced"/>
</dbReference>